<dbReference type="PROSITE" id="PS51186">
    <property type="entry name" value="GNAT"/>
    <property type="match status" value="1"/>
</dbReference>
<evidence type="ECO:0000313" key="3">
    <source>
        <dbReference type="Proteomes" id="UP001501094"/>
    </source>
</evidence>
<dbReference type="Pfam" id="PF00583">
    <property type="entry name" value="Acetyltransf_1"/>
    <property type="match status" value="1"/>
</dbReference>
<dbReference type="RefSeq" id="WP_344104616.1">
    <property type="nucleotide sequence ID" value="NZ_BAAANL010000006.1"/>
</dbReference>
<dbReference type="InterPro" id="IPR016181">
    <property type="entry name" value="Acyl_CoA_acyltransferase"/>
</dbReference>
<keyword evidence="3" id="KW-1185">Reference proteome</keyword>
<proteinExistence type="predicted"/>
<dbReference type="SUPFAM" id="SSF55729">
    <property type="entry name" value="Acyl-CoA N-acyltransferases (Nat)"/>
    <property type="match status" value="1"/>
</dbReference>
<accession>A0ABN2NM47</accession>
<name>A0ABN2NM47_9MICO</name>
<dbReference type="InterPro" id="IPR000182">
    <property type="entry name" value="GNAT_dom"/>
</dbReference>
<gene>
    <name evidence="2" type="ORF">GCM10009751_31160</name>
</gene>
<evidence type="ECO:0000259" key="1">
    <source>
        <dbReference type="PROSITE" id="PS51186"/>
    </source>
</evidence>
<feature type="domain" description="N-acetyltransferase" evidence="1">
    <location>
        <begin position="14"/>
        <end position="167"/>
    </location>
</feature>
<dbReference type="Gene3D" id="3.40.630.30">
    <property type="match status" value="1"/>
</dbReference>
<comment type="caution">
    <text evidence="2">The sequence shown here is derived from an EMBL/GenBank/DDBJ whole genome shotgun (WGS) entry which is preliminary data.</text>
</comment>
<organism evidence="2 3">
    <name type="scientific">Myceligenerans crystallogenes</name>
    <dbReference type="NCBI Taxonomy" id="316335"/>
    <lineage>
        <taxon>Bacteria</taxon>
        <taxon>Bacillati</taxon>
        <taxon>Actinomycetota</taxon>
        <taxon>Actinomycetes</taxon>
        <taxon>Micrococcales</taxon>
        <taxon>Promicromonosporaceae</taxon>
        <taxon>Myceligenerans</taxon>
    </lineage>
</organism>
<dbReference type="EMBL" id="BAAANL010000006">
    <property type="protein sequence ID" value="GAA1869982.1"/>
    <property type="molecule type" value="Genomic_DNA"/>
</dbReference>
<sequence>MTILHTDLDLPTPVAARIATAADEPALRHLWLLFRHDMSGVTGTLPGPDGTYRSERLDAALDAAKPSWQPWLLSAGPQPVGLAITRALDEPTRVLSSFFLVAPVRRGGLGTAFARAVLEAAPGEWSVAYQESNAAAAAFWPRLAQAFDKDSRRGVQGPDTWLTFTVTAPRS</sequence>
<reference evidence="2 3" key="1">
    <citation type="journal article" date="2019" name="Int. J. Syst. Evol. Microbiol.">
        <title>The Global Catalogue of Microorganisms (GCM) 10K type strain sequencing project: providing services to taxonomists for standard genome sequencing and annotation.</title>
        <authorList>
            <consortium name="The Broad Institute Genomics Platform"/>
            <consortium name="The Broad Institute Genome Sequencing Center for Infectious Disease"/>
            <person name="Wu L."/>
            <person name="Ma J."/>
        </authorList>
    </citation>
    <scope>NUCLEOTIDE SEQUENCE [LARGE SCALE GENOMIC DNA]</scope>
    <source>
        <strain evidence="2 3">JCM 14326</strain>
    </source>
</reference>
<dbReference type="Proteomes" id="UP001501094">
    <property type="component" value="Unassembled WGS sequence"/>
</dbReference>
<protein>
    <recommendedName>
        <fullName evidence="1">N-acetyltransferase domain-containing protein</fullName>
    </recommendedName>
</protein>
<evidence type="ECO:0000313" key="2">
    <source>
        <dbReference type="EMBL" id="GAA1869982.1"/>
    </source>
</evidence>